<evidence type="ECO:0000259" key="2">
    <source>
        <dbReference type="PROSITE" id="PS50846"/>
    </source>
</evidence>
<dbReference type="HOGENOM" id="CLU_134973_10_4_10"/>
<feature type="domain" description="HMA" evidence="2">
    <location>
        <begin position="1"/>
        <end position="67"/>
    </location>
</feature>
<dbReference type="InterPro" id="IPR017969">
    <property type="entry name" value="Heavy-metal-associated_CS"/>
</dbReference>
<dbReference type="AlphaFoldDB" id="F8NCQ5"/>
<dbReference type="Gene3D" id="3.30.70.100">
    <property type="match status" value="1"/>
</dbReference>
<dbReference type="STRING" id="688246.Premu_2740"/>
<evidence type="ECO:0000313" key="4">
    <source>
        <dbReference type="Proteomes" id="UP000002772"/>
    </source>
</evidence>
<dbReference type="GO" id="GO:0046872">
    <property type="term" value="F:metal ion binding"/>
    <property type="evidence" value="ECO:0007669"/>
    <property type="project" value="UniProtKB-KW"/>
</dbReference>
<gene>
    <name evidence="3" type="ORF">Premu_2740</name>
</gene>
<dbReference type="Pfam" id="PF00403">
    <property type="entry name" value="HMA"/>
    <property type="match status" value="1"/>
</dbReference>
<keyword evidence="1" id="KW-0479">Metal-binding</keyword>
<dbReference type="InterPro" id="IPR036163">
    <property type="entry name" value="HMA_dom_sf"/>
</dbReference>
<dbReference type="PROSITE" id="PS01047">
    <property type="entry name" value="HMA_1"/>
    <property type="match status" value="1"/>
</dbReference>
<protein>
    <submittedName>
        <fullName evidence="3">Heavy metal transport/detoxification protein</fullName>
    </submittedName>
</protein>
<dbReference type="InterPro" id="IPR006121">
    <property type="entry name" value="HMA_dom"/>
</dbReference>
<sequence length="69" mass="7564">MKRTYTVNGMKCEHCKTHVENALNALNGVAQAVASLSEHNVTVDFDDTQVTPAQMKDAIDAAGHYEMEL</sequence>
<evidence type="ECO:0000256" key="1">
    <source>
        <dbReference type="ARBA" id="ARBA00022723"/>
    </source>
</evidence>
<dbReference type="EMBL" id="GL945017">
    <property type="protein sequence ID" value="EGN58090.1"/>
    <property type="molecule type" value="Genomic_DNA"/>
</dbReference>
<name>F8NCQ5_9BACT</name>
<dbReference type="PROSITE" id="PS50846">
    <property type="entry name" value="HMA_2"/>
    <property type="match status" value="1"/>
</dbReference>
<dbReference type="Proteomes" id="UP000002772">
    <property type="component" value="Unassembled WGS sequence"/>
</dbReference>
<proteinExistence type="predicted"/>
<dbReference type="eggNOG" id="COG2608">
    <property type="taxonomic scope" value="Bacteria"/>
</dbReference>
<dbReference type="SUPFAM" id="SSF55008">
    <property type="entry name" value="HMA, heavy metal-associated domain"/>
    <property type="match status" value="1"/>
</dbReference>
<keyword evidence="4" id="KW-1185">Reference proteome</keyword>
<evidence type="ECO:0000313" key="3">
    <source>
        <dbReference type="EMBL" id="EGN58090.1"/>
    </source>
</evidence>
<dbReference type="CDD" id="cd00371">
    <property type="entry name" value="HMA"/>
    <property type="match status" value="1"/>
</dbReference>
<dbReference type="OrthoDB" id="9813965at2"/>
<organism evidence="3 4">
    <name type="scientific">Hallella multisaccharivorax DSM 17128</name>
    <dbReference type="NCBI Taxonomy" id="688246"/>
    <lineage>
        <taxon>Bacteria</taxon>
        <taxon>Pseudomonadati</taxon>
        <taxon>Bacteroidota</taxon>
        <taxon>Bacteroidia</taxon>
        <taxon>Bacteroidales</taxon>
        <taxon>Prevotellaceae</taxon>
        <taxon>Hallella</taxon>
    </lineage>
</organism>
<dbReference type="RefSeq" id="WP_007576080.1">
    <property type="nucleotide sequence ID" value="NZ_BPTS01000002.1"/>
</dbReference>
<reference evidence="4" key="1">
    <citation type="journal article" date="2011" name="Stand. Genomic Sci.">
        <title>Non-contiguous finished genome sequence of the opportunistic oral pathogen Prevotella multisaccharivorax type strain (PPPA20).</title>
        <authorList>
            <person name="Pati A."/>
            <person name="Gronow S."/>
            <person name="Lu M."/>
            <person name="Lapidus A."/>
            <person name="Nolan M."/>
            <person name="Lucas S."/>
            <person name="Hammon N."/>
            <person name="Deshpande S."/>
            <person name="Cheng J.F."/>
            <person name="Tapia R."/>
            <person name="Han C."/>
            <person name="Goodwin L."/>
            <person name="Pitluck S."/>
            <person name="Liolios K."/>
            <person name="Pagani I."/>
            <person name="Mavromatis K."/>
            <person name="Mikhailova N."/>
            <person name="Huntemann M."/>
            <person name="Chen A."/>
            <person name="Palaniappan K."/>
            <person name="Land M."/>
            <person name="Hauser L."/>
            <person name="Detter J.C."/>
            <person name="Brambilla E.M."/>
            <person name="Rohde M."/>
            <person name="Goker M."/>
            <person name="Woyke T."/>
            <person name="Bristow J."/>
            <person name="Eisen J.A."/>
            <person name="Markowitz V."/>
            <person name="Hugenholtz P."/>
            <person name="Kyrpides N.C."/>
            <person name="Klenk H.P."/>
            <person name="Ivanova N."/>
        </authorList>
    </citation>
    <scope>NUCLEOTIDE SEQUENCE [LARGE SCALE GENOMIC DNA]</scope>
    <source>
        <strain evidence="4">DSM 17128</strain>
    </source>
</reference>
<accession>F8NCQ5</accession>